<name>A0ABP6DE72_9ACTN</name>
<protein>
    <submittedName>
        <fullName evidence="2">Uncharacterized protein</fullName>
    </submittedName>
</protein>
<reference evidence="3" key="1">
    <citation type="journal article" date="2019" name="Int. J. Syst. Evol. Microbiol.">
        <title>The Global Catalogue of Microorganisms (GCM) 10K type strain sequencing project: providing services to taxonomists for standard genome sequencing and annotation.</title>
        <authorList>
            <consortium name="The Broad Institute Genomics Platform"/>
            <consortium name="The Broad Institute Genome Sequencing Center for Infectious Disease"/>
            <person name="Wu L."/>
            <person name="Ma J."/>
        </authorList>
    </citation>
    <scope>NUCLEOTIDE SEQUENCE [LARGE SCALE GENOMIC DNA]</scope>
    <source>
        <strain evidence="3">JCM 4524</strain>
    </source>
</reference>
<dbReference type="EMBL" id="BAAASJ010000041">
    <property type="protein sequence ID" value="GAA2640928.1"/>
    <property type="molecule type" value="Genomic_DNA"/>
</dbReference>
<sequence>MTSRLLMPWRGAEVRPGPAAGGGGSTRATAMLDWEQPLVAALVERVRREVGPRAAARAVLQVAHGIIAREVQPVYSVEDRHQLCSGRDTAKPGP</sequence>
<evidence type="ECO:0000256" key="1">
    <source>
        <dbReference type="SAM" id="MobiDB-lite"/>
    </source>
</evidence>
<gene>
    <name evidence="2" type="ORF">GCM10010307_41680</name>
</gene>
<evidence type="ECO:0000313" key="2">
    <source>
        <dbReference type="EMBL" id="GAA2640928.1"/>
    </source>
</evidence>
<organism evidence="2 3">
    <name type="scientific">Streptomyces vastus</name>
    <dbReference type="NCBI Taxonomy" id="285451"/>
    <lineage>
        <taxon>Bacteria</taxon>
        <taxon>Bacillati</taxon>
        <taxon>Actinomycetota</taxon>
        <taxon>Actinomycetes</taxon>
        <taxon>Kitasatosporales</taxon>
        <taxon>Streptomycetaceae</taxon>
        <taxon>Streptomyces</taxon>
    </lineage>
</organism>
<feature type="region of interest" description="Disordered" evidence="1">
    <location>
        <begin position="1"/>
        <end position="27"/>
    </location>
</feature>
<keyword evidence="3" id="KW-1185">Reference proteome</keyword>
<dbReference type="Proteomes" id="UP001500151">
    <property type="component" value="Unassembled WGS sequence"/>
</dbReference>
<proteinExistence type="predicted"/>
<evidence type="ECO:0000313" key="3">
    <source>
        <dbReference type="Proteomes" id="UP001500151"/>
    </source>
</evidence>
<comment type="caution">
    <text evidence="2">The sequence shown here is derived from an EMBL/GenBank/DDBJ whole genome shotgun (WGS) entry which is preliminary data.</text>
</comment>
<dbReference type="RefSeq" id="WP_344391887.1">
    <property type="nucleotide sequence ID" value="NZ_BAAASJ010000041.1"/>
</dbReference>
<accession>A0ABP6DE72</accession>